<dbReference type="InterPro" id="IPR039874">
    <property type="entry name" value="WAPL"/>
</dbReference>
<feature type="region of interest" description="Disordered" evidence="2">
    <location>
        <begin position="607"/>
        <end position="631"/>
    </location>
</feature>
<dbReference type="EMBL" id="JABCKI010000043">
    <property type="protein sequence ID" value="KAG5653614.1"/>
    <property type="molecule type" value="Genomic_DNA"/>
</dbReference>
<protein>
    <recommendedName>
        <fullName evidence="3">Wings apart-like protein C-terminal domain-containing protein</fullName>
    </recommendedName>
</protein>
<feature type="domain" description="Wings apart-like protein C-terminal" evidence="3">
    <location>
        <begin position="229"/>
        <end position="295"/>
    </location>
</feature>
<comment type="similarity">
    <text evidence="1">Belongs to the WAPL family.</text>
</comment>
<name>A0A9P7GPH3_9AGAR</name>
<dbReference type="Gene3D" id="1.25.10.10">
    <property type="entry name" value="Leucine-rich Repeat Variant"/>
    <property type="match status" value="2"/>
</dbReference>
<dbReference type="PANTHER" id="PTHR22100">
    <property type="entry name" value="WINGS APART-LIKE PROTEIN HOMOLOG"/>
    <property type="match status" value="1"/>
</dbReference>
<keyword evidence="5" id="KW-1185">Reference proteome</keyword>
<reference evidence="4" key="1">
    <citation type="submission" date="2021-02" db="EMBL/GenBank/DDBJ databases">
        <authorList>
            <person name="Nieuwenhuis M."/>
            <person name="Van De Peppel L.J.J."/>
        </authorList>
    </citation>
    <scope>NUCLEOTIDE SEQUENCE</scope>
    <source>
        <strain evidence="4">D49</strain>
    </source>
</reference>
<proteinExistence type="inferred from homology"/>
<dbReference type="OrthoDB" id="78088at2759"/>
<reference evidence="4" key="2">
    <citation type="submission" date="2021-10" db="EMBL/GenBank/DDBJ databases">
        <title>Phylogenomics reveals ancestral predisposition of the termite-cultivated fungus Termitomyces towards a domesticated lifestyle.</title>
        <authorList>
            <person name="Auxier B."/>
            <person name="Grum-Grzhimaylo A."/>
            <person name="Cardenas M.E."/>
            <person name="Lodge J.D."/>
            <person name="Laessoe T."/>
            <person name="Pedersen O."/>
            <person name="Smith M.E."/>
            <person name="Kuyper T.W."/>
            <person name="Franco-Molano E.A."/>
            <person name="Baroni T.J."/>
            <person name="Aanen D.K."/>
        </authorList>
    </citation>
    <scope>NUCLEOTIDE SEQUENCE</scope>
    <source>
        <strain evidence="4">D49</strain>
    </source>
</reference>
<feature type="compositionally biased region" description="Acidic residues" evidence="2">
    <location>
        <begin position="621"/>
        <end position="631"/>
    </location>
</feature>
<evidence type="ECO:0000256" key="1">
    <source>
        <dbReference type="ARBA" id="ARBA00006854"/>
    </source>
</evidence>
<accession>A0A9P7GPH3</accession>
<gene>
    <name evidence="4" type="ORF">H0H81_011986</name>
</gene>
<evidence type="ECO:0000313" key="5">
    <source>
        <dbReference type="Proteomes" id="UP000717328"/>
    </source>
</evidence>
<feature type="region of interest" description="Disordered" evidence="2">
    <location>
        <begin position="174"/>
        <end position="228"/>
    </location>
</feature>
<organism evidence="4 5">
    <name type="scientific">Sphagnurus paluster</name>
    <dbReference type="NCBI Taxonomy" id="117069"/>
    <lineage>
        <taxon>Eukaryota</taxon>
        <taxon>Fungi</taxon>
        <taxon>Dikarya</taxon>
        <taxon>Basidiomycota</taxon>
        <taxon>Agaricomycotina</taxon>
        <taxon>Agaricomycetes</taxon>
        <taxon>Agaricomycetidae</taxon>
        <taxon>Agaricales</taxon>
        <taxon>Tricholomatineae</taxon>
        <taxon>Lyophyllaceae</taxon>
        <taxon>Sphagnurus</taxon>
    </lineage>
</organism>
<comment type="caution">
    <text evidence="4">The sequence shown here is derived from an EMBL/GenBank/DDBJ whole genome shotgun (WGS) entry which is preliminary data.</text>
</comment>
<dbReference type="Pfam" id="PF07814">
    <property type="entry name" value="WAPL"/>
    <property type="match status" value="1"/>
</dbReference>
<evidence type="ECO:0000313" key="4">
    <source>
        <dbReference type="EMBL" id="KAG5653614.1"/>
    </source>
</evidence>
<dbReference type="InterPro" id="IPR011989">
    <property type="entry name" value="ARM-like"/>
</dbReference>
<feature type="compositionally biased region" description="Basic and acidic residues" evidence="2">
    <location>
        <begin position="56"/>
        <end position="68"/>
    </location>
</feature>
<sequence>MNSTYNARTYGRKSSAKRKRPAESEPRKRRKGSEERQGSTDVEDASPSTPQRPTSKAKDLSRIFDSHRPTGSSQDTPMKLASRMLGRSKTDSSIDSGNATPAHRTPSLPALFHSPPHTQETRPPPIPVPNNTRTYAGKSRSFLVSIPTAGLDPLAGDLDEDEYSTRESYASLRSRWGVDNSEDDPYPLPSPTRSGNSSPSGTPTKPRGKSKQEPQPRPQKLPNGMMNPLKSITELRNKGESRRFLDEVGYLFEGMHSGVGIGLRRASALEITTKLCDAEFARKAKAADFLSRAWDVFADAGAGRGEDKILDTLLAFFVALVSRDPAALHDLAHSPPGSPASPASKSKSREFPCSFVDTLFALLDVPVDALALISSASSEKDAKEKTKHEAELKRLGIGKKDRVTFQVIYDTILNKSSLFPAHTPLSTSLLLTHALAVLPSALLAPTHLPVLLRSLQRTIAPLAPTAPLTWPDAVRTLPYASAAAHIRLLEAWVLGQWAEDAERSGVVKDKKGKRKGTESEQVLEDAVDAWLAEGLVALGVCGELGVDGPDVDAKVDQNAARTCLDTVLRVLVGLTHADHLRARKIADAEGALPFVLRIVCARRPGPASSQAKQKELLDSRSDDEDMGDDTAEGSACSLDTLCLGLGLLTNLVQGIEGMQDTLRDTRLDPTCTLRKRACIRRCTCTRAISALDILVQLYTRYQPASDAAHSHSPAQADDDAVDPADALFLRGHLAVLFGLLIRGCEANQEHILDALGGARALRALVEQAREFVAFYAALGEGAGVSASASGVGGTEDGQVAQDVVCFLEGLVDGRLGN</sequence>
<dbReference type="PANTHER" id="PTHR22100:SF13">
    <property type="entry name" value="WINGS APART-LIKE PROTEIN HOMOLOG"/>
    <property type="match status" value="1"/>
</dbReference>
<feature type="region of interest" description="Disordered" evidence="2">
    <location>
        <begin position="1"/>
        <end position="135"/>
    </location>
</feature>
<dbReference type="InterPro" id="IPR022771">
    <property type="entry name" value="WAPL_C"/>
</dbReference>
<feature type="compositionally biased region" description="Polar residues" evidence="2">
    <location>
        <begin position="191"/>
        <end position="203"/>
    </location>
</feature>
<feature type="compositionally biased region" description="Basic and acidic residues" evidence="2">
    <location>
        <begin position="21"/>
        <end position="38"/>
    </location>
</feature>
<evidence type="ECO:0000256" key="2">
    <source>
        <dbReference type="SAM" id="MobiDB-lite"/>
    </source>
</evidence>
<feature type="compositionally biased region" description="Basic residues" evidence="2">
    <location>
        <begin position="10"/>
        <end position="20"/>
    </location>
</feature>
<dbReference type="Proteomes" id="UP000717328">
    <property type="component" value="Unassembled WGS sequence"/>
</dbReference>
<dbReference type="AlphaFoldDB" id="A0A9P7GPH3"/>
<evidence type="ECO:0000259" key="3">
    <source>
        <dbReference type="Pfam" id="PF07814"/>
    </source>
</evidence>